<feature type="signal peptide" evidence="2">
    <location>
        <begin position="1"/>
        <end position="18"/>
    </location>
</feature>
<dbReference type="Pfam" id="PF00657">
    <property type="entry name" value="Lipase_GDSL"/>
    <property type="match status" value="1"/>
</dbReference>
<sequence>MKKLLGILGALGLTTSTAATVVSCTPAQADIDLSVNHAIGNDIDKTNAKNTGDDASKHYGFTNFFTLGDSLSDQNGITTLIKNKLSISIEMGGEYKNGFSNGPTTAALINNKLNFNDEEFSAANIAQKDAPISKGEEKVWGKNYSVGGATAMTQSGVSAAFINDSRIDLQAQALIQQQVVGANDLVMLEIGGNDLFAMIDNMNNPSKQVTIMNEALANIQKAVYTLLNNGVKNIVFLTPPDLTIVPRYVNAGEEILNFVDKIGHEFNKKIIAILDEANKANDNNIYIYDLFTEFKTVIEKFKVVSENKVVDKEFASSNAFDLSKIDISDIQNFKLEATKLEENSDKNIEDFFFIDQVHPTKAGHEFFSEIFFKALQEHYDFKEVK</sequence>
<keyword evidence="2" id="KW-0732">Signal</keyword>
<dbReference type="PANTHER" id="PTHR45648:SF5">
    <property type="entry name" value="OS04G0577300 PROTEIN"/>
    <property type="match status" value="1"/>
</dbReference>
<keyword evidence="4" id="KW-1185">Reference proteome</keyword>
<dbReference type="Proteomes" id="UP000323144">
    <property type="component" value="Chromosome"/>
</dbReference>
<dbReference type="EMBL" id="CP043026">
    <property type="protein sequence ID" value="QEH61757.1"/>
    <property type="molecule type" value="Genomic_DNA"/>
</dbReference>
<dbReference type="PANTHER" id="PTHR45648">
    <property type="entry name" value="GDSL LIPASE/ACYLHYDROLASE FAMILY PROTEIN (AFU_ORTHOLOGUE AFUA_4G14700)"/>
    <property type="match status" value="1"/>
</dbReference>
<evidence type="ECO:0000256" key="1">
    <source>
        <dbReference type="ARBA" id="ARBA00022801"/>
    </source>
</evidence>
<dbReference type="Gene3D" id="3.40.50.1110">
    <property type="entry name" value="SGNH hydrolase"/>
    <property type="match status" value="1"/>
</dbReference>
<keyword evidence="1" id="KW-0378">Hydrolase</keyword>
<evidence type="ECO:0000256" key="2">
    <source>
        <dbReference type="SAM" id="SignalP"/>
    </source>
</evidence>
<feature type="chain" id="PRO_5022800329" description="Lipolytic enzyme, GDSL family" evidence="2">
    <location>
        <begin position="19"/>
        <end position="385"/>
    </location>
</feature>
<accession>A0A5B9Y693</accession>
<dbReference type="InterPro" id="IPR036514">
    <property type="entry name" value="SGNH_hydro_sf"/>
</dbReference>
<name>A0A5B9Y693_9MOLU</name>
<dbReference type="NCBIfam" id="NF038029">
    <property type="entry name" value="LP_plasma"/>
    <property type="match status" value="1"/>
</dbReference>
<gene>
    <name evidence="3" type="ORF">SCHIN_v1c05600</name>
</gene>
<evidence type="ECO:0000313" key="4">
    <source>
        <dbReference type="Proteomes" id="UP000323144"/>
    </source>
</evidence>
<dbReference type="RefSeq" id="WP_166508785.1">
    <property type="nucleotide sequence ID" value="NZ_CP043026.1"/>
</dbReference>
<dbReference type="GO" id="GO:0016788">
    <property type="term" value="F:hydrolase activity, acting on ester bonds"/>
    <property type="evidence" value="ECO:0007669"/>
    <property type="project" value="InterPro"/>
</dbReference>
<evidence type="ECO:0008006" key="5">
    <source>
        <dbReference type="Google" id="ProtNLM"/>
    </source>
</evidence>
<dbReference type="AlphaFoldDB" id="A0A5B9Y693"/>
<dbReference type="NCBIfam" id="NF045726">
    <property type="entry name" value="XXplasma_LP"/>
    <property type="match status" value="1"/>
</dbReference>
<evidence type="ECO:0000313" key="3">
    <source>
        <dbReference type="EMBL" id="QEH61757.1"/>
    </source>
</evidence>
<dbReference type="PROSITE" id="PS51257">
    <property type="entry name" value="PROKAR_LIPOPROTEIN"/>
    <property type="match status" value="1"/>
</dbReference>
<protein>
    <recommendedName>
        <fullName evidence="5">Lipolytic enzyme, GDSL family</fullName>
    </recommendedName>
</protein>
<dbReference type="KEGG" id="schi:SCHIN_v1c05600"/>
<organism evidence="3 4">
    <name type="scientific">Spiroplasma chinense</name>
    <dbReference type="NCBI Taxonomy" id="216932"/>
    <lineage>
        <taxon>Bacteria</taxon>
        <taxon>Bacillati</taxon>
        <taxon>Mycoplasmatota</taxon>
        <taxon>Mollicutes</taxon>
        <taxon>Entomoplasmatales</taxon>
        <taxon>Spiroplasmataceae</taxon>
        <taxon>Spiroplasma</taxon>
    </lineage>
</organism>
<proteinExistence type="predicted"/>
<reference evidence="3 4" key="1">
    <citation type="submission" date="2019-08" db="EMBL/GenBank/DDBJ databases">
        <title>Complete genome sequence of Spiroplasma chinense CCH (DSM 19755).</title>
        <authorList>
            <person name="Shen H.-Y."/>
            <person name="Lin Y.-C."/>
            <person name="Chou L."/>
            <person name="Kuo C.-H."/>
        </authorList>
    </citation>
    <scope>NUCLEOTIDE SEQUENCE [LARGE SCALE GENOMIC DNA]</scope>
    <source>
        <strain evidence="3 4">CCH</strain>
    </source>
</reference>
<dbReference type="InterPro" id="IPR051058">
    <property type="entry name" value="GDSL_Est/Lipase"/>
</dbReference>
<dbReference type="SUPFAM" id="SSF52266">
    <property type="entry name" value="SGNH hydrolase"/>
    <property type="match status" value="1"/>
</dbReference>
<dbReference type="InterPro" id="IPR054816">
    <property type="entry name" value="Lipoprotein_mollicutes-type_CS"/>
</dbReference>
<dbReference type="InterPro" id="IPR001087">
    <property type="entry name" value="GDSL"/>
</dbReference>